<gene>
    <name evidence="3" type="ORF">RJ641_033268</name>
</gene>
<dbReference type="PANTHER" id="PTHR36245:SF5">
    <property type="entry name" value="GLYCINE-RICH PROTEIN DOT1-LIKE"/>
    <property type="match status" value="1"/>
</dbReference>
<keyword evidence="2" id="KW-0472">Membrane</keyword>
<evidence type="ECO:0000256" key="2">
    <source>
        <dbReference type="SAM" id="Phobius"/>
    </source>
</evidence>
<evidence type="ECO:0000313" key="3">
    <source>
        <dbReference type="EMBL" id="KAK6936238.1"/>
    </source>
</evidence>
<sequence length="157" mass="15881">MPPPAAYLVSILSSSSTLSHRYPIPNFTLGIIFTTIQCLVVSTQRLDLDEKGLMTRTQIVSVDRRGGGVGGGHGGGGHAGGGHAGEAHSNGGGGKGGKGYKGDGATKGAMIPLFAAGGMHAYHKDNYPHHKSNSASINCVGGLSSLVAVLFALVCLV</sequence>
<feature type="transmembrane region" description="Helical" evidence="2">
    <location>
        <begin position="135"/>
        <end position="156"/>
    </location>
</feature>
<reference evidence="3 4" key="1">
    <citation type="submission" date="2023-12" db="EMBL/GenBank/DDBJ databases">
        <title>A high-quality genome assembly for Dillenia turbinata (Dilleniales).</title>
        <authorList>
            <person name="Chanderbali A."/>
        </authorList>
    </citation>
    <scope>NUCLEOTIDE SEQUENCE [LARGE SCALE GENOMIC DNA]</scope>
    <source>
        <strain evidence="3">LSX21</strain>
        <tissue evidence="3">Leaf</tissue>
    </source>
</reference>
<evidence type="ECO:0000313" key="4">
    <source>
        <dbReference type="Proteomes" id="UP001370490"/>
    </source>
</evidence>
<keyword evidence="4" id="KW-1185">Reference proteome</keyword>
<keyword evidence="2" id="KW-1133">Transmembrane helix</keyword>
<organism evidence="3 4">
    <name type="scientific">Dillenia turbinata</name>
    <dbReference type="NCBI Taxonomy" id="194707"/>
    <lineage>
        <taxon>Eukaryota</taxon>
        <taxon>Viridiplantae</taxon>
        <taxon>Streptophyta</taxon>
        <taxon>Embryophyta</taxon>
        <taxon>Tracheophyta</taxon>
        <taxon>Spermatophyta</taxon>
        <taxon>Magnoliopsida</taxon>
        <taxon>eudicotyledons</taxon>
        <taxon>Gunneridae</taxon>
        <taxon>Pentapetalae</taxon>
        <taxon>Dilleniales</taxon>
        <taxon>Dilleniaceae</taxon>
        <taxon>Dillenia</taxon>
    </lineage>
</organism>
<comment type="caution">
    <text evidence="3">The sequence shown here is derived from an EMBL/GenBank/DDBJ whole genome shotgun (WGS) entry which is preliminary data.</text>
</comment>
<dbReference type="EMBL" id="JBAMMX010000007">
    <property type="protein sequence ID" value="KAK6936238.1"/>
    <property type="molecule type" value="Genomic_DNA"/>
</dbReference>
<keyword evidence="2" id="KW-0812">Transmembrane</keyword>
<name>A0AAN8VXY4_9MAGN</name>
<evidence type="ECO:0000256" key="1">
    <source>
        <dbReference type="SAM" id="MobiDB-lite"/>
    </source>
</evidence>
<dbReference type="Proteomes" id="UP001370490">
    <property type="component" value="Unassembled WGS sequence"/>
</dbReference>
<feature type="region of interest" description="Disordered" evidence="1">
    <location>
        <begin position="64"/>
        <end position="99"/>
    </location>
</feature>
<dbReference type="PANTHER" id="PTHR36245">
    <property type="entry name" value="GLYCINE-RICH PROTEIN DOT1-LIKE"/>
    <property type="match status" value="1"/>
</dbReference>
<protein>
    <submittedName>
        <fullName evidence="3">Uncharacterized protein</fullName>
    </submittedName>
</protein>
<proteinExistence type="predicted"/>
<accession>A0AAN8VXY4</accession>
<dbReference type="AlphaFoldDB" id="A0AAN8VXY4"/>
<feature type="compositionally biased region" description="Gly residues" evidence="1">
    <location>
        <begin position="67"/>
        <end position="99"/>
    </location>
</feature>